<comment type="function">
    <text evidence="2">Catalyzes a mechanistically unusual reaction, the ATP-dependent insertion of CO2 between the N7 and N8 nitrogen atoms of 7,8-diaminopelargonic acid (DAPA, also called 7,8-diammoniononanoate) to form a ureido ring.</text>
</comment>
<reference evidence="3 4" key="1">
    <citation type="submission" date="2020-08" db="EMBL/GenBank/DDBJ databases">
        <title>A Genomic Blueprint of the Chicken Gut Microbiome.</title>
        <authorList>
            <person name="Gilroy R."/>
            <person name="Ravi A."/>
            <person name="Getino M."/>
            <person name="Pursley I."/>
            <person name="Horton D.L."/>
            <person name="Alikhan N.-F."/>
            <person name="Baker D."/>
            <person name="Gharbi K."/>
            <person name="Hall N."/>
            <person name="Watson M."/>
            <person name="Adriaenssens E.M."/>
            <person name="Foster-Nyarko E."/>
            <person name="Jarju S."/>
            <person name="Secka A."/>
            <person name="Antonio M."/>
            <person name="Oren A."/>
            <person name="Chaudhuri R."/>
            <person name="La Ragione R.M."/>
            <person name="Hildebrand F."/>
            <person name="Pallen M.J."/>
        </authorList>
    </citation>
    <scope>NUCLEOTIDE SEQUENCE [LARGE SCALE GENOMIC DNA]</scope>
    <source>
        <strain evidence="3 4">Sa2BVA3</strain>
    </source>
</reference>
<comment type="caution">
    <text evidence="2">Lacks conserved residue(s) required for the propagation of feature annotation.</text>
</comment>
<accession>A0ABR8ULK4</accession>
<name>A0ABR8ULK4_9GAMM</name>
<keyword evidence="2" id="KW-0460">Magnesium</keyword>
<feature type="active site" evidence="2">
    <location>
        <position position="42"/>
    </location>
</feature>
<comment type="cofactor">
    <cofactor evidence="2">
        <name>Mg(2+)</name>
        <dbReference type="ChEBI" id="CHEBI:18420"/>
    </cofactor>
</comment>
<dbReference type="PIRSF" id="PIRSF006755">
    <property type="entry name" value="DTB_synth"/>
    <property type="match status" value="1"/>
</dbReference>
<comment type="similarity">
    <text evidence="2">Belongs to the dethiobiotin synthetase family.</text>
</comment>
<keyword evidence="2" id="KW-0963">Cytoplasm</keyword>
<feature type="binding site" evidence="2">
    <location>
        <position position="59"/>
    </location>
    <ligand>
        <name>ATP</name>
        <dbReference type="ChEBI" id="CHEBI:30616"/>
    </ligand>
</feature>
<evidence type="ECO:0000256" key="2">
    <source>
        <dbReference type="HAMAP-Rule" id="MF_00336"/>
    </source>
</evidence>
<dbReference type="Gene3D" id="3.40.50.300">
    <property type="entry name" value="P-loop containing nucleotide triphosphate hydrolases"/>
    <property type="match status" value="1"/>
</dbReference>
<dbReference type="CDD" id="cd03109">
    <property type="entry name" value="DTBS"/>
    <property type="match status" value="1"/>
</dbReference>
<keyword evidence="4" id="KW-1185">Reference proteome</keyword>
<dbReference type="EC" id="6.3.3.3" evidence="2"/>
<feature type="binding site" evidence="2">
    <location>
        <begin position="17"/>
        <end position="22"/>
    </location>
    <ligand>
        <name>ATP</name>
        <dbReference type="ChEBI" id="CHEBI:30616"/>
    </ligand>
</feature>
<dbReference type="InterPro" id="IPR027417">
    <property type="entry name" value="P-loop_NTPase"/>
</dbReference>
<dbReference type="RefSeq" id="WP_191730055.1">
    <property type="nucleotide sequence ID" value="NZ_JACSQJ010000008.1"/>
</dbReference>
<dbReference type="HAMAP" id="MF_00336">
    <property type="entry name" value="BioD"/>
    <property type="match status" value="1"/>
</dbReference>
<evidence type="ECO:0000256" key="1">
    <source>
        <dbReference type="ARBA" id="ARBA00022756"/>
    </source>
</evidence>
<dbReference type="PANTHER" id="PTHR43210">
    <property type="entry name" value="DETHIOBIOTIN SYNTHETASE"/>
    <property type="match status" value="1"/>
</dbReference>
<keyword evidence="2" id="KW-0479">Metal-binding</keyword>
<gene>
    <name evidence="2 3" type="primary">bioD</name>
    <name evidence="3" type="ORF">H9645_12730</name>
</gene>
<feature type="binding site" evidence="2">
    <location>
        <position position="120"/>
    </location>
    <ligand>
        <name>Mg(2+)</name>
        <dbReference type="ChEBI" id="CHEBI:18420"/>
    </ligand>
</feature>
<dbReference type="NCBIfam" id="TIGR00347">
    <property type="entry name" value="bioD"/>
    <property type="match status" value="1"/>
</dbReference>
<dbReference type="Proteomes" id="UP000647183">
    <property type="component" value="Unassembled WGS sequence"/>
</dbReference>
<evidence type="ECO:0000313" key="3">
    <source>
        <dbReference type="EMBL" id="MBD7988896.1"/>
    </source>
</evidence>
<feature type="binding site" evidence="2">
    <location>
        <position position="21"/>
    </location>
    <ligand>
        <name>Mg(2+)</name>
        <dbReference type="ChEBI" id="CHEBI:18420"/>
    </ligand>
</feature>
<keyword evidence="2" id="KW-0547">Nucleotide-binding</keyword>
<comment type="caution">
    <text evidence="3">The sequence shown here is derived from an EMBL/GenBank/DDBJ whole genome shotgun (WGS) entry which is preliminary data.</text>
</comment>
<dbReference type="GO" id="GO:0004141">
    <property type="term" value="F:dethiobiotin synthase activity"/>
    <property type="evidence" value="ECO:0007669"/>
    <property type="project" value="UniProtKB-EC"/>
</dbReference>
<sequence>MQTSVTRGVLVTGTDTGVGKSLASAVLLHALRARSLRAVGMKPVAAGCDATPEGWRNEDALALQAASDPVPGYDDVNPWALPEPTAPQLAARAAGVEVALAPMLAAHARLASRADVVVVEGAGGWLSPLADGIEHADLAHALELPVLLVVGLRLGCLSHARLTVRAIQGDGCRLAGWIASAVDPGFGRGQDYLALLRDALPVPCLGVLPWTPAPADPAALASNLASAASVIAEGG</sequence>
<dbReference type="EMBL" id="JACSQJ010000008">
    <property type="protein sequence ID" value="MBD7988896.1"/>
    <property type="molecule type" value="Genomic_DNA"/>
</dbReference>
<protein>
    <recommendedName>
        <fullName evidence="2">ATP-dependent dethiobiotin synthetase BioD</fullName>
        <ecNumber evidence="2">6.3.3.3</ecNumber>
    </recommendedName>
    <alternativeName>
        <fullName evidence="2">DTB synthetase</fullName>
        <shortName evidence="2">DTBS</shortName>
    </alternativeName>
    <alternativeName>
        <fullName evidence="2">Dethiobiotin synthase</fullName>
    </alternativeName>
</protein>
<keyword evidence="1 2" id="KW-0093">Biotin biosynthesis</keyword>
<feature type="binding site" evidence="2">
    <location>
        <begin position="120"/>
        <end position="123"/>
    </location>
    <ligand>
        <name>ATP</name>
        <dbReference type="ChEBI" id="CHEBI:30616"/>
    </ligand>
</feature>
<proteinExistence type="inferred from homology"/>
<dbReference type="SUPFAM" id="SSF52540">
    <property type="entry name" value="P-loop containing nucleoside triphosphate hydrolases"/>
    <property type="match status" value="1"/>
</dbReference>
<dbReference type="Pfam" id="PF13500">
    <property type="entry name" value="AAA_26"/>
    <property type="match status" value="1"/>
</dbReference>
<dbReference type="InterPro" id="IPR004472">
    <property type="entry name" value="DTB_synth_BioD"/>
</dbReference>
<feature type="binding site" evidence="2">
    <location>
        <begin position="209"/>
        <end position="211"/>
    </location>
    <ligand>
        <name>ATP</name>
        <dbReference type="ChEBI" id="CHEBI:30616"/>
    </ligand>
</feature>
<dbReference type="PANTHER" id="PTHR43210:SF5">
    <property type="entry name" value="DETHIOBIOTIN SYNTHETASE"/>
    <property type="match status" value="1"/>
</dbReference>
<evidence type="ECO:0000313" key="4">
    <source>
        <dbReference type="Proteomes" id="UP000647183"/>
    </source>
</evidence>
<comment type="catalytic activity">
    <reaction evidence="2">
        <text>(7R,8S)-7,8-diammoniononanoate + CO2 + ATP = (4R,5S)-dethiobiotin + ADP + phosphate + 3 H(+)</text>
        <dbReference type="Rhea" id="RHEA:15805"/>
        <dbReference type="ChEBI" id="CHEBI:15378"/>
        <dbReference type="ChEBI" id="CHEBI:16526"/>
        <dbReference type="ChEBI" id="CHEBI:30616"/>
        <dbReference type="ChEBI" id="CHEBI:43474"/>
        <dbReference type="ChEBI" id="CHEBI:149469"/>
        <dbReference type="ChEBI" id="CHEBI:149473"/>
        <dbReference type="ChEBI" id="CHEBI:456216"/>
        <dbReference type="EC" id="6.3.3.3"/>
    </reaction>
</comment>
<organism evidence="3 4">
    <name type="scientific">Luteimonas colneyensis</name>
    <dbReference type="NCBI Taxonomy" id="2762230"/>
    <lineage>
        <taxon>Bacteria</taxon>
        <taxon>Pseudomonadati</taxon>
        <taxon>Pseudomonadota</taxon>
        <taxon>Gammaproteobacteria</taxon>
        <taxon>Lysobacterales</taxon>
        <taxon>Lysobacteraceae</taxon>
        <taxon>Luteimonas</taxon>
    </lineage>
</organism>
<comment type="subcellular location">
    <subcellularLocation>
        <location evidence="2">Cytoplasm</location>
    </subcellularLocation>
</comment>
<comment type="pathway">
    <text evidence="2">Cofactor biosynthesis; biotin biosynthesis; biotin from 7,8-diaminononanoate: step 1/2.</text>
</comment>
<keyword evidence="2" id="KW-0067">ATP-binding</keyword>
<feature type="binding site" evidence="2">
    <location>
        <position position="59"/>
    </location>
    <ligand>
        <name>Mg(2+)</name>
        <dbReference type="ChEBI" id="CHEBI:18420"/>
    </ligand>
</feature>
<comment type="subunit">
    <text evidence="2">Homodimer.</text>
</comment>
<keyword evidence="2 3" id="KW-0436">Ligase</keyword>